<evidence type="ECO:0008006" key="4">
    <source>
        <dbReference type="Google" id="ProtNLM"/>
    </source>
</evidence>
<feature type="transmembrane region" description="Helical" evidence="1">
    <location>
        <begin position="29"/>
        <end position="50"/>
    </location>
</feature>
<accession>A0A1L3MNR3</accession>
<organism evidence="2 3">
    <name type="scientific">Bacillus weihaiensis</name>
    <dbReference type="NCBI Taxonomy" id="1547283"/>
    <lineage>
        <taxon>Bacteria</taxon>
        <taxon>Bacillati</taxon>
        <taxon>Bacillota</taxon>
        <taxon>Bacilli</taxon>
        <taxon>Bacillales</taxon>
        <taxon>Bacillaceae</taxon>
        <taxon>Bacillus</taxon>
    </lineage>
</organism>
<dbReference type="KEGG" id="bwh:A9C19_04170"/>
<feature type="transmembrane region" description="Helical" evidence="1">
    <location>
        <begin position="135"/>
        <end position="168"/>
    </location>
</feature>
<feature type="transmembrane region" description="Helical" evidence="1">
    <location>
        <begin position="90"/>
        <end position="114"/>
    </location>
</feature>
<keyword evidence="1" id="KW-0472">Membrane</keyword>
<dbReference type="RefSeq" id="WP_072578790.1">
    <property type="nucleotide sequence ID" value="NZ_CP016020.1"/>
</dbReference>
<keyword evidence="1" id="KW-1133">Transmembrane helix</keyword>
<reference evidence="2 3" key="1">
    <citation type="journal article" date="2016" name="Sci. Rep.">
        <title>Complete genome sequence and transcriptomic analysis of a novel marine strain Bacillus weihaiensis reveals the mechanism of brown algae degradation.</title>
        <authorList>
            <person name="Zhu Y."/>
            <person name="Chen P."/>
            <person name="Bao Y."/>
            <person name="Men Y."/>
            <person name="Zeng Y."/>
            <person name="Yang J."/>
            <person name="Sun J."/>
            <person name="Sun Y."/>
        </authorList>
    </citation>
    <scope>NUCLEOTIDE SEQUENCE [LARGE SCALE GENOMIC DNA]</scope>
    <source>
        <strain evidence="2 3">Alg07</strain>
    </source>
</reference>
<evidence type="ECO:0000313" key="2">
    <source>
        <dbReference type="EMBL" id="APH03996.1"/>
    </source>
</evidence>
<feature type="transmembrane region" description="Helical" evidence="1">
    <location>
        <begin position="174"/>
        <end position="195"/>
    </location>
</feature>
<proteinExistence type="predicted"/>
<dbReference type="EMBL" id="CP016020">
    <property type="protein sequence ID" value="APH03996.1"/>
    <property type="molecule type" value="Genomic_DNA"/>
</dbReference>
<keyword evidence="3" id="KW-1185">Reference proteome</keyword>
<gene>
    <name evidence="2" type="ORF">A9C19_04170</name>
</gene>
<evidence type="ECO:0000256" key="1">
    <source>
        <dbReference type="SAM" id="Phobius"/>
    </source>
</evidence>
<dbReference type="AlphaFoldDB" id="A0A1L3MNR3"/>
<dbReference type="STRING" id="1547283.A9C19_04170"/>
<sequence length="306" mass="33755">MNNQFNTPKGFGQILDHTFRLSKNRFSDFFLILLILIGPIYVIQAVIQLLSGVNFFRETGVGTSWIEQIVSSFDQTYGNEYETTNFGADIALIVSGLFTAIFLPVAQAAILIAVNAIRNEEEFTVGTTIKKAFSRFWPIIGSGILFGLISFFLIVVPAVLISIVGFSTGVENPILGIFLAILLIVGVGIGVVYLLTRWSFYFGSVVLKEGSPGFSRSWRLTTKRTWSLIGLFIIFFLISNSISSAVEISFALVLGNSVLLGLLTNTVALFTTLFFAVGYAVMYLDLKVRNEATDLKDLVQEYENNA</sequence>
<dbReference type="OrthoDB" id="2375893at2"/>
<feature type="transmembrane region" description="Helical" evidence="1">
    <location>
        <begin position="226"/>
        <end position="246"/>
    </location>
</feature>
<feature type="transmembrane region" description="Helical" evidence="1">
    <location>
        <begin position="258"/>
        <end position="281"/>
    </location>
</feature>
<evidence type="ECO:0000313" key="3">
    <source>
        <dbReference type="Proteomes" id="UP000181936"/>
    </source>
</evidence>
<name>A0A1L3MNR3_9BACI</name>
<protein>
    <recommendedName>
        <fullName evidence="4">Glycerophosphoryl diester phosphodiesterase membrane domain-containing protein</fullName>
    </recommendedName>
</protein>
<dbReference type="Proteomes" id="UP000181936">
    <property type="component" value="Chromosome"/>
</dbReference>
<keyword evidence="1" id="KW-0812">Transmembrane</keyword>